<dbReference type="Pfam" id="PF13279">
    <property type="entry name" value="4HBT_2"/>
    <property type="match status" value="1"/>
</dbReference>
<reference evidence="1 2" key="1">
    <citation type="submission" date="2019-07" db="EMBL/GenBank/DDBJ databases">
        <title>Tomitella cavernea sp. nov., an actinomycete isolated from soil.</title>
        <authorList>
            <person name="Cheng J."/>
        </authorList>
    </citation>
    <scope>NUCLEOTIDE SEQUENCE [LARGE SCALE GENOMIC DNA]</scope>
    <source>
        <strain evidence="1 2">HY188</strain>
    </source>
</reference>
<keyword evidence="2" id="KW-1185">Reference proteome</keyword>
<gene>
    <name evidence="1" type="ORF">FO059_13075</name>
</gene>
<dbReference type="OrthoDB" id="9799036at2"/>
<accession>A0A516X4R9</accession>
<dbReference type="InterPro" id="IPR029069">
    <property type="entry name" value="HotDog_dom_sf"/>
</dbReference>
<evidence type="ECO:0000313" key="1">
    <source>
        <dbReference type="EMBL" id="QDQ98072.1"/>
    </source>
</evidence>
<name>A0A516X4R9_9ACTN</name>
<dbReference type="InterPro" id="IPR050563">
    <property type="entry name" value="4-hydroxybenzoyl-CoA_TE"/>
</dbReference>
<dbReference type="AlphaFoldDB" id="A0A516X4R9"/>
<dbReference type="Gene3D" id="3.10.129.10">
    <property type="entry name" value="Hotdog Thioesterase"/>
    <property type="match status" value="1"/>
</dbReference>
<dbReference type="CDD" id="cd00586">
    <property type="entry name" value="4HBT"/>
    <property type="match status" value="1"/>
</dbReference>
<organism evidence="1 2">
    <name type="scientific">Tomitella fengzijianii</name>
    <dbReference type="NCBI Taxonomy" id="2597660"/>
    <lineage>
        <taxon>Bacteria</taxon>
        <taxon>Bacillati</taxon>
        <taxon>Actinomycetota</taxon>
        <taxon>Actinomycetes</taxon>
        <taxon>Mycobacteriales</taxon>
        <taxon>Tomitella</taxon>
    </lineage>
</organism>
<dbReference type="GO" id="GO:0047617">
    <property type="term" value="F:fatty acyl-CoA hydrolase activity"/>
    <property type="evidence" value="ECO:0007669"/>
    <property type="project" value="TreeGrafter"/>
</dbReference>
<dbReference type="PANTHER" id="PTHR31793">
    <property type="entry name" value="4-HYDROXYBENZOYL-COA THIOESTERASE FAMILY MEMBER"/>
    <property type="match status" value="1"/>
</dbReference>
<dbReference type="PANTHER" id="PTHR31793:SF24">
    <property type="entry name" value="LONG-CHAIN ACYL-COA THIOESTERASE FADM"/>
    <property type="match status" value="1"/>
</dbReference>
<sequence length="139" mass="15746">MEVGYRTAVAARWSDMDPFRHVNNAAVVTLLEEARIPWLFAPERPTAALADGVFLADLRVRYRGQLVLEDSPVEVVMWISRIRAADFTIVAELRPKGTDEASPASVVSHAQLAAVDLENQRIRRLSPDERAYLEEFRRD</sequence>
<evidence type="ECO:0000313" key="2">
    <source>
        <dbReference type="Proteomes" id="UP000317344"/>
    </source>
</evidence>
<dbReference type="SUPFAM" id="SSF54637">
    <property type="entry name" value="Thioesterase/thiol ester dehydrase-isomerase"/>
    <property type="match status" value="1"/>
</dbReference>
<reference evidence="1 2" key="2">
    <citation type="submission" date="2019-07" db="EMBL/GenBank/DDBJ databases">
        <authorList>
            <person name="Huang Y."/>
        </authorList>
    </citation>
    <scope>NUCLEOTIDE SEQUENCE [LARGE SCALE GENOMIC DNA]</scope>
    <source>
        <strain evidence="1 2">HY188</strain>
    </source>
</reference>
<dbReference type="EMBL" id="CP041765">
    <property type="protein sequence ID" value="QDQ98072.1"/>
    <property type="molecule type" value="Genomic_DNA"/>
</dbReference>
<protein>
    <submittedName>
        <fullName evidence="1">Acyl-CoA thioesterase</fullName>
    </submittedName>
</protein>
<proteinExistence type="predicted"/>
<dbReference type="Proteomes" id="UP000317344">
    <property type="component" value="Chromosome"/>
</dbReference>
<dbReference type="KEGG" id="toy:FO059_13075"/>
<dbReference type="RefSeq" id="WP_143909387.1">
    <property type="nucleotide sequence ID" value="NZ_CP041765.1"/>
</dbReference>